<dbReference type="AlphaFoldDB" id="A0A9X3RE80"/>
<dbReference type="Pfam" id="PF03845">
    <property type="entry name" value="Spore_permease"/>
    <property type="match status" value="1"/>
</dbReference>
<feature type="transmembrane region" description="Helical" evidence="8">
    <location>
        <begin position="216"/>
        <end position="235"/>
    </location>
</feature>
<comment type="similarity">
    <text evidence="2">Belongs to the amino acid-polyamine-organocation (APC) superfamily. Spore germination protein (SGP) (TC 2.A.3.9) family.</text>
</comment>
<dbReference type="Proteomes" id="UP001152173">
    <property type="component" value="Unassembled WGS sequence"/>
</dbReference>
<evidence type="ECO:0000256" key="8">
    <source>
        <dbReference type="SAM" id="Phobius"/>
    </source>
</evidence>
<dbReference type="GO" id="GO:0009847">
    <property type="term" value="P:spore germination"/>
    <property type="evidence" value="ECO:0007669"/>
    <property type="project" value="InterPro"/>
</dbReference>
<keyword evidence="5 8" id="KW-0812">Transmembrane</keyword>
<feature type="transmembrane region" description="Helical" evidence="8">
    <location>
        <begin position="185"/>
        <end position="204"/>
    </location>
</feature>
<gene>
    <name evidence="9" type="ORF">M9R32_14160</name>
</gene>
<dbReference type="InterPro" id="IPR004761">
    <property type="entry name" value="Spore_GerAB"/>
</dbReference>
<feature type="transmembrane region" description="Helical" evidence="8">
    <location>
        <begin position="268"/>
        <end position="290"/>
    </location>
</feature>
<feature type="transmembrane region" description="Helical" evidence="8">
    <location>
        <begin position="79"/>
        <end position="98"/>
    </location>
</feature>
<evidence type="ECO:0000256" key="3">
    <source>
        <dbReference type="ARBA" id="ARBA00022448"/>
    </source>
</evidence>
<feature type="transmembrane region" description="Helical" evidence="8">
    <location>
        <begin position="337"/>
        <end position="356"/>
    </location>
</feature>
<dbReference type="NCBIfam" id="TIGR00912">
    <property type="entry name" value="2A0309"/>
    <property type="match status" value="1"/>
</dbReference>
<dbReference type="GO" id="GO:0016020">
    <property type="term" value="C:membrane"/>
    <property type="evidence" value="ECO:0007669"/>
    <property type="project" value="UniProtKB-SubCell"/>
</dbReference>
<evidence type="ECO:0000256" key="5">
    <source>
        <dbReference type="ARBA" id="ARBA00022692"/>
    </source>
</evidence>
<evidence type="ECO:0000313" key="10">
    <source>
        <dbReference type="Proteomes" id="UP001152173"/>
    </source>
</evidence>
<evidence type="ECO:0000256" key="1">
    <source>
        <dbReference type="ARBA" id="ARBA00004141"/>
    </source>
</evidence>
<feature type="transmembrane region" description="Helical" evidence="8">
    <location>
        <begin position="302"/>
        <end position="317"/>
    </location>
</feature>
<reference evidence="9" key="1">
    <citation type="submission" date="2022-05" db="EMBL/GenBank/DDBJ databases">
        <authorList>
            <person name="Colautti A."/>
            <person name="Iacumin L."/>
        </authorList>
    </citation>
    <scope>NUCLEOTIDE SEQUENCE</scope>
    <source>
        <strain evidence="9">SK 55</strain>
    </source>
</reference>
<protein>
    <submittedName>
        <fullName evidence="9">Endospore germination permease</fullName>
    </submittedName>
</protein>
<feature type="transmembrane region" description="Helical" evidence="8">
    <location>
        <begin position="145"/>
        <end position="165"/>
    </location>
</feature>
<comment type="caution">
    <text evidence="9">The sequence shown here is derived from an EMBL/GenBank/DDBJ whole genome shotgun (WGS) entry which is preliminary data.</text>
</comment>
<proteinExistence type="inferred from homology"/>
<keyword evidence="3" id="KW-0813">Transport</keyword>
<evidence type="ECO:0000313" key="9">
    <source>
        <dbReference type="EMBL" id="MCZ8538336.1"/>
    </source>
</evidence>
<feature type="transmembrane region" description="Helical" evidence="8">
    <location>
        <begin position="39"/>
        <end position="59"/>
    </location>
</feature>
<keyword evidence="4" id="KW-0309">Germination</keyword>
<keyword evidence="7 8" id="KW-0472">Membrane</keyword>
<evidence type="ECO:0000256" key="6">
    <source>
        <dbReference type="ARBA" id="ARBA00022989"/>
    </source>
</evidence>
<dbReference type="Gene3D" id="1.20.1740.10">
    <property type="entry name" value="Amino acid/polyamine transporter I"/>
    <property type="match status" value="1"/>
</dbReference>
<sequence length="362" mass="41595">MNHSISRWQLVLLVISFIYGSSLLMAPGLTAAASYRDAWISMLLAVVMGVLLNVVWMMLLKRYNYLSIFSIVENVTGKWIGMFINFLIIFFGIHLAAYIVRNFSNFMVINVIPDSNEWTYQIMIILLAIYSCYYGLNNIASVNEFLLPWMLLLFALSVALIVNKFDLNQLKPVLNESFLSITQGAYNTLGFPFIEIILLGAVFTFVTQKEKIMKSYLMAVVFAGFILVFTVFLTVGTEGPYMVTRISYSTYAMMKDITIIELFERVEVVIAVVWIFGILIKICLCLFAALKGLQHISKHNNYHPFLLPVGIITWVMSNEIHRNTRDFTDFVAKYWTLWWFTLYVILVLIMIIGIALKKDKQT</sequence>
<feature type="transmembrane region" description="Helical" evidence="8">
    <location>
        <begin position="118"/>
        <end position="136"/>
    </location>
</feature>
<dbReference type="PANTHER" id="PTHR34975:SF2">
    <property type="entry name" value="SPORE GERMINATION PROTEIN A2"/>
    <property type="match status" value="1"/>
</dbReference>
<feature type="transmembrane region" description="Helical" evidence="8">
    <location>
        <begin position="12"/>
        <end position="33"/>
    </location>
</feature>
<dbReference type="EMBL" id="JAMKBJ010000015">
    <property type="protein sequence ID" value="MCZ8538336.1"/>
    <property type="molecule type" value="Genomic_DNA"/>
</dbReference>
<evidence type="ECO:0000256" key="7">
    <source>
        <dbReference type="ARBA" id="ARBA00023136"/>
    </source>
</evidence>
<comment type="subcellular location">
    <subcellularLocation>
        <location evidence="1">Membrane</location>
        <topology evidence="1">Multi-pass membrane protein</topology>
    </subcellularLocation>
</comment>
<dbReference type="PANTHER" id="PTHR34975">
    <property type="entry name" value="SPORE GERMINATION PROTEIN A2"/>
    <property type="match status" value="1"/>
</dbReference>
<dbReference type="RefSeq" id="WP_269927408.1">
    <property type="nucleotide sequence ID" value="NZ_JAMKBJ010000015.1"/>
</dbReference>
<keyword evidence="10" id="KW-1185">Reference proteome</keyword>
<accession>A0A9X3RE80</accession>
<keyword evidence="6 8" id="KW-1133">Transmembrane helix</keyword>
<organism evidence="9 10">
    <name type="scientific">Paenisporosarcina quisquiliarum</name>
    <dbReference type="NCBI Taxonomy" id="365346"/>
    <lineage>
        <taxon>Bacteria</taxon>
        <taxon>Bacillati</taxon>
        <taxon>Bacillota</taxon>
        <taxon>Bacilli</taxon>
        <taxon>Bacillales</taxon>
        <taxon>Caryophanaceae</taxon>
        <taxon>Paenisporosarcina</taxon>
    </lineage>
</organism>
<name>A0A9X3RE80_9BACL</name>
<evidence type="ECO:0000256" key="2">
    <source>
        <dbReference type="ARBA" id="ARBA00007998"/>
    </source>
</evidence>
<evidence type="ECO:0000256" key="4">
    <source>
        <dbReference type="ARBA" id="ARBA00022544"/>
    </source>
</evidence>